<protein>
    <submittedName>
        <fullName evidence="2">Uncharacterized protein</fullName>
    </submittedName>
</protein>
<evidence type="ECO:0000313" key="2">
    <source>
        <dbReference type="EMBL" id="MFD2469807.1"/>
    </source>
</evidence>
<keyword evidence="3" id="KW-1185">Reference proteome</keyword>
<proteinExistence type="predicted"/>
<accession>A0ABW5H9R0</accession>
<gene>
    <name evidence="2" type="ORF">ACFSVL_20650</name>
</gene>
<reference evidence="3" key="1">
    <citation type="journal article" date="2019" name="Int. J. Syst. Evol. Microbiol.">
        <title>The Global Catalogue of Microorganisms (GCM) 10K type strain sequencing project: providing services to taxonomists for standard genome sequencing and annotation.</title>
        <authorList>
            <consortium name="The Broad Institute Genomics Platform"/>
            <consortium name="The Broad Institute Genome Sequencing Center for Infectious Disease"/>
            <person name="Wu L."/>
            <person name="Ma J."/>
        </authorList>
    </citation>
    <scope>NUCLEOTIDE SEQUENCE [LARGE SCALE GENOMIC DNA]</scope>
    <source>
        <strain evidence="3">CGMCC 4.7641</strain>
    </source>
</reference>
<evidence type="ECO:0000313" key="3">
    <source>
        <dbReference type="Proteomes" id="UP001597483"/>
    </source>
</evidence>
<dbReference type="Proteomes" id="UP001597483">
    <property type="component" value="Unassembled WGS sequence"/>
</dbReference>
<feature type="transmembrane region" description="Helical" evidence="1">
    <location>
        <begin position="544"/>
        <end position="562"/>
    </location>
</feature>
<keyword evidence="1" id="KW-1133">Transmembrane helix</keyword>
<evidence type="ECO:0000256" key="1">
    <source>
        <dbReference type="SAM" id="Phobius"/>
    </source>
</evidence>
<feature type="transmembrane region" description="Helical" evidence="1">
    <location>
        <begin position="65"/>
        <end position="91"/>
    </location>
</feature>
<feature type="transmembrane region" description="Helical" evidence="1">
    <location>
        <begin position="479"/>
        <end position="499"/>
    </location>
</feature>
<dbReference type="RefSeq" id="WP_378306480.1">
    <property type="nucleotide sequence ID" value="NZ_JBHUKS010000014.1"/>
</dbReference>
<comment type="caution">
    <text evidence="2">The sequence shown here is derived from an EMBL/GenBank/DDBJ whole genome shotgun (WGS) entry which is preliminary data.</text>
</comment>
<feature type="transmembrane region" description="Helical" evidence="1">
    <location>
        <begin position="582"/>
        <end position="607"/>
    </location>
</feature>
<dbReference type="EMBL" id="JBHUKS010000014">
    <property type="protein sequence ID" value="MFD2469807.1"/>
    <property type="molecule type" value="Genomic_DNA"/>
</dbReference>
<name>A0ABW5H9R0_9PSEU</name>
<organism evidence="2 3">
    <name type="scientific">Amycolatopsis silviterrae</name>
    <dbReference type="NCBI Taxonomy" id="1656914"/>
    <lineage>
        <taxon>Bacteria</taxon>
        <taxon>Bacillati</taxon>
        <taxon>Actinomycetota</taxon>
        <taxon>Actinomycetes</taxon>
        <taxon>Pseudonocardiales</taxon>
        <taxon>Pseudonocardiaceae</taxon>
        <taxon>Amycolatopsis</taxon>
    </lineage>
</organism>
<keyword evidence="1" id="KW-0472">Membrane</keyword>
<sequence>MSEGDGHGTPFPRTLKVFGSRVDKVVQDTGFPNGRFSSPSLAVFLPSAVLLGSALISWGSGHDGAVAIVVVRTCLGVVGFCGLVHQAYWLLFARRFVHLYGHKKIPRNPEDGIGKSVHDDINAWYVRKLLDEGYAHYGSLDLNLAVELLLEPHKFNLRITEEILTDGPVAKHSVTKDIRISNVPENGPLLVPVADFPKGLLLDGLEVTVDAKPATTLSYDESLRVSAALVLTTRAAEELSGVDVGSGDDVVLPDSEAFLAELRKRVAPDIYEVVRPASSLTDKDKSVTDLLPPAEDEHSAPLRGEWLVSQLRSNYVLYALVDEPKPSLKITYTRMTALHGSEAVKTETGRRQNWAAEIRFRWGQFPSRITLTTPLMYKCESYHLRISLPAGLYVHTHEIHQRVSAAELEPIQQESFKRTTENSGPIDGDRQMIPTYMRARDHRALPYAHFYARNGYDMKRILHTHVLNVVENPFATLRLATTLLFLSALGLIVAGMTFVDSSWDYNLKSGVVAVVVSVPGVLSSWSRQVFGVEALQRASLTTQFALRATTIFSLTGLAVAVLQDSGWLHWRITIHLMESDGLSLPIYDGVWLILSLVAMTASMFAWCRYHKRRMQYLALRRRSLTSVHNRSIGEAV</sequence>
<feature type="transmembrane region" description="Helical" evidence="1">
    <location>
        <begin position="41"/>
        <end position="59"/>
    </location>
</feature>
<keyword evidence="1" id="KW-0812">Transmembrane</keyword>